<dbReference type="InterPro" id="IPR036640">
    <property type="entry name" value="ABC1_TM_sf"/>
</dbReference>
<feature type="transmembrane region" description="Helical" evidence="8">
    <location>
        <begin position="61"/>
        <end position="83"/>
    </location>
</feature>
<evidence type="ECO:0000256" key="6">
    <source>
        <dbReference type="ARBA" id="ARBA00023136"/>
    </source>
</evidence>
<dbReference type="InterPro" id="IPR027417">
    <property type="entry name" value="P-loop_NTPase"/>
</dbReference>
<dbReference type="InterPro" id="IPR003439">
    <property type="entry name" value="ABC_transporter-like_ATP-bd"/>
</dbReference>
<dbReference type="PROSITE" id="PS00211">
    <property type="entry name" value="ABC_TRANSPORTER_1"/>
    <property type="match status" value="1"/>
</dbReference>
<organism evidence="11 12">
    <name type="scientific">Actinomadura logoneensis</name>
    <dbReference type="NCBI Taxonomy" id="2293572"/>
    <lineage>
        <taxon>Bacteria</taxon>
        <taxon>Bacillati</taxon>
        <taxon>Actinomycetota</taxon>
        <taxon>Actinomycetes</taxon>
        <taxon>Streptosporangiales</taxon>
        <taxon>Thermomonosporaceae</taxon>
        <taxon>Actinomadura</taxon>
    </lineage>
</organism>
<dbReference type="SMART" id="SM00382">
    <property type="entry name" value="AAA"/>
    <property type="match status" value="1"/>
</dbReference>
<gene>
    <name evidence="11" type="ORF">DZF91_01360</name>
</gene>
<dbReference type="EMBL" id="QURH01000023">
    <property type="protein sequence ID" value="RFU43407.1"/>
    <property type="molecule type" value="Genomic_DNA"/>
</dbReference>
<dbReference type="GO" id="GO:0016887">
    <property type="term" value="F:ATP hydrolysis activity"/>
    <property type="evidence" value="ECO:0007669"/>
    <property type="project" value="InterPro"/>
</dbReference>
<feature type="transmembrane region" description="Helical" evidence="8">
    <location>
        <begin position="156"/>
        <end position="176"/>
    </location>
</feature>
<keyword evidence="12" id="KW-1185">Reference proteome</keyword>
<evidence type="ECO:0000256" key="5">
    <source>
        <dbReference type="ARBA" id="ARBA00022989"/>
    </source>
</evidence>
<keyword evidence="4 11" id="KW-0067">ATP-binding</keyword>
<accession>A0A372JTS6</accession>
<dbReference type="GO" id="GO:0015421">
    <property type="term" value="F:ABC-type oligopeptide transporter activity"/>
    <property type="evidence" value="ECO:0007669"/>
    <property type="project" value="TreeGrafter"/>
</dbReference>
<feature type="region of interest" description="Disordered" evidence="7">
    <location>
        <begin position="562"/>
        <end position="582"/>
    </location>
</feature>
<reference evidence="11 12" key="1">
    <citation type="submission" date="2018-08" db="EMBL/GenBank/DDBJ databases">
        <title>Actinomadura jelena sp. nov., a novel Actinomycete isolated from soil in Chad.</title>
        <authorList>
            <person name="Shi L."/>
        </authorList>
    </citation>
    <scope>NUCLEOTIDE SEQUENCE [LARGE SCALE GENOMIC DNA]</scope>
    <source>
        <strain evidence="11 12">NEAU-G17</strain>
    </source>
</reference>
<dbReference type="Pfam" id="PF00005">
    <property type="entry name" value="ABC_tran"/>
    <property type="match status" value="1"/>
</dbReference>
<evidence type="ECO:0000256" key="1">
    <source>
        <dbReference type="ARBA" id="ARBA00004651"/>
    </source>
</evidence>
<dbReference type="InterPro" id="IPR039421">
    <property type="entry name" value="Type_1_exporter"/>
</dbReference>
<dbReference type="OrthoDB" id="9806127at2"/>
<dbReference type="InterPro" id="IPR017871">
    <property type="entry name" value="ABC_transporter-like_CS"/>
</dbReference>
<evidence type="ECO:0000256" key="2">
    <source>
        <dbReference type="ARBA" id="ARBA00022692"/>
    </source>
</evidence>
<dbReference type="AlphaFoldDB" id="A0A372JTS6"/>
<dbReference type="Proteomes" id="UP000261811">
    <property type="component" value="Unassembled WGS sequence"/>
</dbReference>
<dbReference type="PROSITE" id="PS50929">
    <property type="entry name" value="ABC_TM1F"/>
    <property type="match status" value="1"/>
</dbReference>
<feature type="transmembrane region" description="Helical" evidence="8">
    <location>
        <begin position="243"/>
        <end position="265"/>
    </location>
</feature>
<feature type="transmembrane region" description="Helical" evidence="8">
    <location>
        <begin position="21"/>
        <end position="41"/>
    </location>
</feature>
<dbReference type="RefSeq" id="WP_117355699.1">
    <property type="nucleotide sequence ID" value="NZ_QURH01000023.1"/>
</dbReference>
<evidence type="ECO:0000256" key="7">
    <source>
        <dbReference type="SAM" id="MobiDB-lite"/>
    </source>
</evidence>
<evidence type="ECO:0000313" key="12">
    <source>
        <dbReference type="Proteomes" id="UP000261811"/>
    </source>
</evidence>
<dbReference type="Pfam" id="PF00664">
    <property type="entry name" value="ABC_membrane"/>
    <property type="match status" value="1"/>
</dbReference>
<dbReference type="Gene3D" id="1.20.1560.10">
    <property type="entry name" value="ABC transporter type 1, transmembrane domain"/>
    <property type="match status" value="1"/>
</dbReference>
<dbReference type="GO" id="GO:0005524">
    <property type="term" value="F:ATP binding"/>
    <property type="evidence" value="ECO:0007669"/>
    <property type="project" value="UniProtKB-KW"/>
</dbReference>
<proteinExistence type="predicted"/>
<evidence type="ECO:0000256" key="8">
    <source>
        <dbReference type="SAM" id="Phobius"/>
    </source>
</evidence>
<dbReference type="SUPFAM" id="SSF90123">
    <property type="entry name" value="ABC transporter transmembrane region"/>
    <property type="match status" value="1"/>
</dbReference>
<keyword evidence="2 8" id="KW-0812">Transmembrane</keyword>
<dbReference type="PROSITE" id="PS50893">
    <property type="entry name" value="ABC_TRANSPORTER_2"/>
    <property type="match status" value="1"/>
</dbReference>
<comment type="subcellular location">
    <subcellularLocation>
        <location evidence="1">Cell membrane</location>
        <topology evidence="1">Multi-pass membrane protein</topology>
    </subcellularLocation>
</comment>
<dbReference type="PANTHER" id="PTHR43394:SF1">
    <property type="entry name" value="ATP-BINDING CASSETTE SUB-FAMILY B MEMBER 10, MITOCHONDRIAL"/>
    <property type="match status" value="1"/>
</dbReference>
<dbReference type="InterPro" id="IPR003593">
    <property type="entry name" value="AAA+_ATPase"/>
</dbReference>
<keyword evidence="6 8" id="KW-0472">Membrane</keyword>
<dbReference type="Gene3D" id="3.40.50.300">
    <property type="entry name" value="P-loop containing nucleotide triphosphate hydrolases"/>
    <property type="match status" value="1"/>
</dbReference>
<evidence type="ECO:0000259" key="9">
    <source>
        <dbReference type="PROSITE" id="PS50893"/>
    </source>
</evidence>
<dbReference type="PANTHER" id="PTHR43394">
    <property type="entry name" value="ATP-DEPENDENT PERMEASE MDL1, MITOCHONDRIAL"/>
    <property type="match status" value="1"/>
</dbReference>
<dbReference type="SUPFAM" id="SSF52540">
    <property type="entry name" value="P-loop containing nucleoside triphosphate hydrolases"/>
    <property type="match status" value="1"/>
</dbReference>
<name>A0A372JTS6_9ACTN</name>
<feature type="domain" description="ABC transporter" evidence="9">
    <location>
        <begin position="331"/>
        <end position="566"/>
    </location>
</feature>
<keyword evidence="5 8" id="KW-1133">Transmembrane helix</keyword>
<evidence type="ECO:0000313" key="11">
    <source>
        <dbReference type="EMBL" id="RFU43407.1"/>
    </source>
</evidence>
<keyword evidence="3" id="KW-0547">Nucleotide-binding</keyword>
<comment type="caution">
    <text evidence="11">The sequence shown here is derived from an EMBL/GenBank/DDBJ whole genome shotgun (WGS) entry which is preliminary data.</text>
</comment>
<dbReference type="InterPro" id="IPR011527">
    <property type="entry name" value="ABC1_TM_dom"/>
</dbReference>
<evidence type="ECO:0000259" key="10">
    <source>
        <dbReference type="PROSITE" id="PS50929"/>
    </source>
</evidence>
<protein>
    <submittedName>
        <fullName evidence="11">ABC transporter ATP-binding protein</fullName>
    </submittedName>
</protein>
<dbReference type="GO" id="GO:0005886">
    <property type="term" value="C:plasma membrane"/>
    <property type="evidence" value="ECO:0007669"/>
    <property type="project" value="UniProtKB-SubCell"/>
</dbReference>
<sequence length="582" mass="60058">MRTAADRLVTRTARDGGVWTALLVLGALGGAALQLLLPYATGRALDGLTSADTVPDRWTTVAAATVAGIAACEVLTAWATGVTGAEASARLRRALLDRVLGAGPAITRRHPEGDLATRIGLNTEELGQAPAALVTAAALLIPTAGGLVALALIDLWLLGALVAGLVAITLVLRGFLRATTVHAAGYQRTQSDIAGRLSDALTGIRTIAAAGTADLETRRVLAPLPTLRDHGLRLWRANARAGVQAGLAVPLLEVAVLAVGGWRLASGGLTLGALYAAARYAVLGAGLSGALGQIGQLARSRSAAVRVDDVLGVPVVRYGARALPPHGSGTLEFRDVTLRTPDGEGLRDVHFTIPGGGATAVVGRSGAGKSLLASLAGRLLDPDQGTVLLDGVPLSELTHAELRRAVGYAFERPVLLGETVTDAVGLGLPSLSSRAHENRVRDAARAARADAFLQRLPSGYATALADAPMSGGERQRLGIARALAQGERVLVLDDATSSLDTVTEREIGAALTTAADGRTRLLVAHRAATAAEADQVLWLDGGRVRAQAPHHDLWRDHPDYRALFAESPSPEPSSPEPSEAQA</sequence>
<evidence type="ECO:0000256" key="4">
    <source>
        <dbReference type="ARBA" id="ARBA00022840"/>
    </source>
</evidence>
<evidence type="ECO:0000256" key="3">
    <source>
        <dbReference type="ARBA" id="ARBA00022741"/>
    </source>
</evidence>
<feature type="transmembrane region" description="Helical" evidence="8">
    <location>
        <begin position="131"/>
        <end position="150"/>
    </location>
</feature>
<feature type="domain" description="ABC transmembrane type-1" evidence="10">
    <location>
        <begin position="21"/>
        <end position="300"/>
    </location>
</feature>